<feature type="domain" description="HD-CE" evidence="5">
    <location>
        <begin position="14"/>
        <end position="274"/>
    </location>
</feature>
<comment type="caution">
    <text evidence="6">The sequence shown here is derived from an EMBL/GenBank/DDBJ whole genome shotgun (WGS) entry which is preliminary data.</text>
</comment>
<dbReference type="Pfam" id="PF13589">
    <property type="entry name" value="HATPase_c_3"/>
    <property type="match status" value="1"/>
</dbReference>
<evidence type="ECO:0000256" key="2">
    <source>
        <dbReference type="ARBA" id="ARBA00022741"/>
    </source>
</evidence>
<dbReference type="SUPFAM" id="SSF55874">
    <property type="entry name" value="ATPase domain of HSP90 chaperone/DNA topoisomerase II/histidine kinase"/>
    <property type="match status" value="1"/>
</dbReference>
<keyword evidence="7" id="KW-1185">Reference proteome</keyword>
<dbReference type="Proteomes" id="UP001523216">
    <property type="component" value="Unassembled WGS sequence"/>
</dbReference>
<evidence type="ECO:0000256" key="1">
    <source>
        <dbReference type="ARBA" id="ARBA00008239"/>
    </source>
</evidence>
<dbReference type="InterPro" id="IPR020575">
    <property type="entry name" value="Hsp90_N"/>
</dbReference>
<keyword evidence="4" id="KW-0143">Chaperone</keyword>
<comment type="similarity">
    <text evidence="1">Belongs to the heat shock protein 90 family.</text>
</comment>
<dbReference type="RefSeq" id="WP_251797616.1">
    <property type="nucleotide sequence ID" value="NZ_JAMQOL010000010.1"/>
</dbReference>
<dbReference type="PRINTS" id="PR00775">
    <property type="entry name" value="HEATSHOCK90"/>
</dbReference>
<dbReference type="PANTHER" id="PTHR11528">
    <property type="entry name" value="HEAT SHOCK PROTEIN 90 FAMILY MEMBER"/>
    <property type="match status" value="1"/>
</dbReference>
<keyword evidence="3 6" id="KW-0067">ATP-binding</keyword>
<accession>A0ABT0XVE8</accession>
<dbReference type="Pfam" id="PF24391">
    <property type="entry name" value="HD-CE"/>
    <property type="match status" value="1"/>
</dbReference>
<evidence type="ECO:0000313" key="6">
    <source>
        <dbReference type="EMBL" id="MCM4077771.1"/>
    </source>
</evidence>
<evidence type="ECO:0000259" key="5">
    <source>
        <dbReference type="Pfam" id="PF24391"/>
    </source>
</evidence>
<evidence type="ECO:0000256" key="3">
    <source>
        <dbReference type="ARBA" id="ARBA00022840"/>
    </source>
</evidence>
<keyword evidence="2" id="KW-0547">Nucleotide-binding</keyword>
<reference evidence="6 7" key="1">
    <citation type="submission" date="2022-06" db="EMBL/GenBank/DDBJ databases">
        <title>Actinoplanes abujensis sp. nov., isolated from Nigerian arid soil.</title>
        <authorList>
            <person name="Ding P."/>
        </authorList>
    </citation>
    <scope>NUCLEOTIDE SEQUENCE [LARGE SCALE GENOMIC DNA]</scope>
    <source>
        <strain evidence="7">TRM88002</strain>
    </source>
</reference>
<sequence>MIVPLANEIVLSMPMFTNHSIEHIDALWDTASIICGDEFKINPAEAFVLGGAFLMHDLGMGLCAYPDGAEQVRSDPAYAGLLALAEERISELEPATDAEPRAKRAGEEALVEVLRRRHAERAPELLRTSFMASDGSPFYLLPDLGFRLDYGAMIGEIAESHWWDVANLREFDGPKGSRPDHPREWTVDKLKIACILRLADAAHIDSRRAPSLVRAFRRPSGTAAEHWSFQERLMRPYVQDDRLVYTSTRRFTSNEAAAWWLAYDTIKMVDTELRRVDALFADLGRPRFPVRSVAGADAPDRLADYLQTDRWHPVDARIRVTDVGKVVGNLGGDKLYGNRPDIALRELVANASDATLARASREATTPGTVTIGLSQEPAGWLLTVIDQGIGMRPETLVSSLTDFGNSRWRSADTLTEHPELAGFEPIGRFGIGFFAVFMVADEVSVYSLALDEAPRDTHVLEFTDGLAVRPLLRTAEPNERLRSAGTVVTARLRVDPRSVKGLFRNNSRRLSHTEHLHALVLPLCALSRVNIDVQGPDDARPVRLVSADDWVVISETELFDRVYRQPDDSYKRRLALDVFCKRFLQRARLLRDEDGRIAGRAMMASNWEALEGSGWYMNCVSHIYVGGLRSGTLQQSVGVFSGRPLTADRLRAFPDIDAERLTAWAESQAELLDETDPFSREILGGVARALGAKAERLPCALTATGELDVPAIHQWVAGRDLIFLVGESFHVHFRDRNKPWFISFGHQELLFSENCLILSLYPDWQFPEEVLPSPKDDRFADIELAETGWNSRAWWYDSGNFGSVGLVVRAISEEWGIDIPELLELMEPLHLEDGRDARCDVPVVGGGSEKVEMIRLQRPQPINGL</sequence>
<name>A0ABT0XVE8_9ACTN</name>
<dbReference type="InterPro" id="IPR036890">
    <property type="entry name" value="HATPase_C_sf"/>
</dbReference>
<proteinExistence type="inferred from homology"/>
<protein>
    <submittedName>
        <fullName evidence="6">ATP-binding protein</fullName>
    </submittedName>
</protein>
<organism evidence="6 7">
    <name type="scientific">Paractinoplanes hotanensis</name>
    <dbReference type="NCBI Taxonomy" id="2906497"/>
    <lineage>
        <taxon>Bacteria</taxon>
        <taxon>Bacillati</taxon>
        <taxon>Actinomycetota</taxon>
        <taxon>Actinomycetes</taxon>
        <taxon>Micromonosporales</taxon>
        <taxon>Micromonosporaceae</taxon>
        <taxon>Paractinoplanes</taxon>
    </lineage>
</organism>
<dbReference type="InterPro" id="IPR001404">
    <property type="entry name" value="Hsp90_fam"/>
</dbReference>
<evidence type="ECO:0000256" key="4">
    <source>
        <dbReference type="ARBA" id="ARBA00023186"/>
    </source>
</evidence>
<evidence type="ECO:0000313" key="7">
    <source>
        <dbReference type="Proteomes" id="UP001523216"/>
    </source>
</evidence>
<dbReference type="InterPro" id="IPR056471">
    <property type="entry name" value="HD-CE"/>
</dbReference>
<dbReference type="Gene3D" id="3.30.565.10">
    <property type="entry name" value="Histidine kinase-like ATPase, C-terminal domain"/>
    <property type="match status" value="1"/>
</dbReference>
<dbReference type="EMBL" id="JAMQOL010000010">
    <property type="protein sequence ID" value="MCM4077771.1"/>
    <property type="molecule type" value="Genomic_DNA"/>
</dbReference>
<dbReference type="GO" id="GO:0005524">
    <property type="term" value="F:ATP binding"/>
    <property type="evidence" value="ECO:0007669"/>
    <property type="project" value="UniProtKB-KW"/>
</dbReference>
<gene>
    <name evidence="6" type="ORF">LXN57_09345</name>
</gene>